<comment type="catalytic activity">
    <reaction evidence="1">
        <text>ATP + protein L-histidine = ADP + protein N-phospho-L-histidine.</text>
        <dbReference type="EC" id="2.7.13.3"/>
    </reaction>
</comment>
<feature type="domain" description="Histidine kinase" evidence="10">
    <location>
        <begin position="236"/>
        <end position="455"/>
    </location>
</feature>
<proteinExistence type="predicted"/>
<accession>A0A173YSX5</accession>
<evidence type="ECO:0000256" key="7">
    <source>
        <dbReference type="ARBA" id="ARBA00022840"/>
    </source>
</evidence>
<evidence type="ECO:0000256" key="8">
    <source>
        <dbReference type="ARBA" id="ARBA00023012"/>
    </source>
</evidence>
<dbReference type="PANTHER" id="PTHR42878">
    <property type="entry name" value="TWO-COMPONENT HISTIDINE KINASE"/>
    <property type="match status" value="1"/>
</dbReference>
<keyword evidence="5" id="KW-0547">Nucleotide-binding</keyword>
<keyword evidence="4 11" id="KW-0808">Transferase</keyword>
<comment type="subcellular location">
    <subcellularLocation>
        <location evidence="2">Membrane</location>
    </subcellularLocation>
</comment>
<evidence type="ECO:0000256" key="1">
    <source>
        <dbReference type="ARBA" id="ARBA00000085"/>
    </source>
</evidence>
<name>A0A173YSX5_9FIRM</name>
<keyword evidence="9" id="KW-0472">Membrane</keyword>
<dbReference type="GO" id="GO:0005524">
    <property type="term" value="F:ATP binding"/>
    <property type="evidence" value="ECO:0007669"/>
    <property type="project" value="UniProtKB-KW"/>
</dbReference>
<dbReference type="Pfam" id="PF00512">
    <property type="entry name" value="HisKA"/>
    <property type="match status" value="1"/>
</dbReference>
<protein>
    <recommendedName>
        <fullName evidence="3">histidine kinase</fullName>
        <ecNumber evidence="3">2.7.13.3</ecNumber>
    </recommendedName>
</protein>
<keyword evidence="7" id="KW-0067">ATP-binding</keyword>
<dbReference type="SUPFAM" id="SSF47384">
    <property type="entry name" value="Homodimeric domain of signal transducing histidine kinase"/>
    <property type="match status" value="1"/>
</dbReference>
<dbReference type="Gene3D" id="1.10.287.130">
    <property type="match status" value="1"/>
</dbReference>
<keyword evidence="8" id="KW-0902">Two-component regulatory system</keyword>
<keyword evidence="9" id="KW-1133">Transmembrane helix</keyword>
<evidence type="ECO:0000256" key="3">
    <source>
        <dbReference type="ARBA" id="ARBA00012438"/>
    </source>
</evidence>
<dbReference type="STRING" id="39482.ERS852491_00195"/>
<dbReference type="Gene3D" id="3.30.565.10">
    <property type="entry name" value="Histidine kinase-like ATPase, C-terminal domain"/>
    <property type="match status" value="1"/>
</dbReference>
<reference evidence="11 12" key="1">
    <citation type="submission" date="2015-09" db="EMBL/GenBank/DDBJ databases">
        <authorList>
            <consortium name="Pathogen Informatics"/>
        </authorList>
    </citation>
    <scope>NUCLEOTIDE SEQUENCE [LARGE SCALE GENOMIC DNA]</scope>
    <source>
        <strain evidence="11 12">2789STDY5834876</strain>
    </source>
</reference>
<dbReference type="SMART" id="SM00388">
    <property type="entry name" value="HisKA"/>
    <property type="match status" value="1"/>
</dbReference>
<dbReference type="SUPFAM" id="SSF55874">
    <property type="entry name" value="ATPase domain of HSP90 chaperone/DNA topoisomerase II/histidine kinase"/>
    <property type="match status" value="1"/>
</dbReference>
<evidence type="ECO:0000313" key="11">
    <source>
        <dbReference type="EMBL" id="CUN66487.1"/>
    </source>
</evidence>
<evidence type="ECO:0000256" key="5">
    <source>
        <dbReference type="ARBA" id="ARBA00022741"/>
    </source>
</evidence>
<dbReference type="GO" id="GO:0000155">
    <property type="term" value="F:phosphorelay sensor kinase activity"/>
    <property type="evidence" value="ECO:0007669"/>
    <property type="project" value="InterPro"/>
</dbReference>
<dbReference type="GeneID" id="75069451"/>
<dbReference type="GO" id="GO:0030295">
    <property type="term" value="F:protein kinase activator activity"/>
    <property type="evidence" value="ECO:0007669"/>
    <property type="project" value="TreeGrafter"/>
</dbReference>
<evidence type="ECO:0000256" key="4">
    <source>
        <dbReference type="ARBA" id="ARBA00022679"/>
    </source>
</evidence>
<dbReference type="PROSITE" id="PS50109">
    <property type="entry name" value="HIS_KIN"/>
    <property type="match status" value="1"/>
</dbReference>
<dbReference type="CDD" id="cd00082">
    <property type="entry name" value="HisKA"/>
    <property type="match status" value="1"/>
</dbReference>
<dbReference type="GO" id="GO:0007234">
    <property type="term" value="P:osmosensory signaling via phosphorelay pathway"/>
    <property type="evidence" value="ECO:0007669"/>
    <property type="project" value="TreeGrafter"/>
</dbReference>
<dbReference type="SMART" id="SM00387">
    <property type="entry name" value="HATPase_c"/>
    <property type="match status" value="1"/>
</dbReference>
<evidence type="ECO:0000313" key="12">
    <source>
        <dbReference type="Proteomes" id="UP000095544"/>
    </source>
</evidence>
<gene>
    <name evidence="11" type="primary">tcrY</name>
    <name evidence="11" type="ORF">ERS852491_00195</name>
</gene>
<dbReference type="InterPro" id="IPR036890">
    <property type="entry name" value="HATPase_C_sf"/>
</dbReference>
<organism evidence="11 12">
    <name type="scientific">Faecalicatena contorta</name>
    <dbReference type="NCBI Taxonomy" id="39482"/>
    <lineage>
        <taxon>Bacteria</taxon>
        <taxon>Bacillati</taxon>
        <taxon>Bacillota</taxon>
        <taxon>Clostridia</taxon>
        <taxon>Lachnospirales</taxon>
        <taxon>Lachnospiraceae</taxon>
        <taxon>Faecalicatena</taxon>
    </lineage>
</organism>
<feature type="transmembrane region" description="Helical" evidence="9">
    <location>
        <begin position="155"/>
        <end position="175"/>
    </location>
</feature>
<dbReference type="InterPro" id="IPR050351">
    <property type="entry name" value="BphY/WalK/GraS-like"/>
</dbReference>
<dbReference type="GO" id="GO:0000156">
    <property type="term" value="F:phosphorelay response regulator activity"/>
    <property type="evidence" value="ECO:0007669"/>
    <property type="project" value="TreeGrafter"/>
</dbReference>
<evidence type="ECO:0000259" key="10">
    <source>
        <dbReference type="PROSITE" id="PS50109"/>
    </source>
</evidence>
<dbReference type="OrthoDB" id="368131at2"/>
<dbReference type="EC" id="2.7.13.3" evidence="3"/>
<dbReference type="RefSeq" id="WP_005927602.1">
    <property type="nucleotide sequence ID" value="NZ_CYZU01000001.1"/>
</dbReference>
<dbReference type="Proteomes" id="UP000095544">
    <property type="component" value="Unassembled WGS sequence"/>
</dbReference>
<dbReference type="InterPro" id="IPR003594">
    <property type="entry name" value="HATPase_dom"/>
</dbReference>
<dbReference type="PANTHER" id="PTHR42878:SF7">
    <property type="entry name" value="SENSOR HISTIDINE KINASE GLRK"/>
    <property type="match status" value="1"/>
</dbReference>
<evidence type="ECO:0000256" key="2">
    <source>
        <dbReference type="ARBA" id="ARBA00004370"/>
    </source>
</evidence>
<keyword evidence="6 11" id="KW-0418">Kinase</keyword>
<dbReference type="InterPro" id="IPR005467">
    <property type="entry name" value="His_kinase_dom"/>
</dbReference>
<dbReference type="InterPro" id="IPR003661">
    <property type="entry name" value="HisK_dim/P_dom"/>
</dbReference>
<dbReference type="CDD" id="cd00075">
    <property type="entry name" value="HATPase"/>
    <property type="match status" value="1"/>
</dbReference>
<feature type="transmembrane region" description="Helical" evidence="9">
    <location>
        <begin position="12"/>
        <end position="39"/>
    </location>
</feature>
<sequence length="456" mass="51486">MNKSERFFRRYIFSIVSIIILFLFVNILLVASFFAAAYLGNVKNSNFPIEDFSNHITETNGQFNADIQAEDMLNNACAWAMILDENGNIIWEMNVPEELPRHYSTTDVAMFSRWYLNSYPVNIWNRQGSLLVVGFPQGYVTNYYTSIKTQYVRPIAFGFLAAVCINVLLMLYLFVRNAHRIEKAMEPILNGIRHLSSGHPVHLEENGELAEINAGLNKAGDYLLKKDNTRAEWIRGISHDIRTPLSMILGYASEIEETSSLPETTRKQAEIIRKHSEKLKNLVENLNLTTKLEYSMQPMQKQTLVPVELARQAVSEVLNDGLSDKYELELSEDNPGKAITITGDQSLLNRMLCNLIRNCIVHNPNGCRIQVSVGSCDRTCTFSVIDNGCGISEPQLNTLNNDRDISSTQKQTGEIEHGLGLKIVRQIVKIHQGTIQFSDTAPHGLSVEVVIPIEIY</sequence>
<dbReference type="AlphaFoldDB" id="A0A173YSX5"/>
<evidence type="ECO:0000256" key="6">
    <source>
        <dbReference type="ARBA" id="ARBA00022777"/>
    </source>
</evidence>
<evidence type="ECO:0000256" key="9">
    <source>
        <dbReference type="SAM" id="Phobius"/>
    </source>
</evidence>
<dbReference type="EMBL" id="CYZU01000001">
    <property type="protein sequence ID" value="CUN66487.1"/>
    <property type="molecule type" value="Genomic_DNA"/>
</dbReference>
<dbReference type="Pfam" id="PF02518">
    <property type="entry name" value="HATPase_c"/>
    <property type="match status" value="1"/>
</dbReference>
<dbReference type="InterPro" id="IPR036097">
    <property type="entry name" value="HisK_dim/P_sf"/>
</dbReference>
<keyword evidence="9" id="KW-0812">Transmembrane</keyword>